<protein>
    <submittedName>
        <fullName evidence="1">Uncharacterized protein</fullName>
    </submittedName>
</protein>
<proteinExistence type="predicted"/>
<comment type="caution">
    <text evidence="1">The sequence shown here is derived from an EMBL/GenBank/DDBJ whole genome shotgun (WGS) entry which is preliminary data.</text>
</comment>
<dbReference type="AlphaFoldDB" id="A0A0F9AQR4"/>
<evidence type="ECO:0000313" key="1">
    <source>
        <dbReference type="EMBL" id="KKL11750.1"/>
    </source>
</evidence>
<feature type="non-terminal residue" evidence="1">
    <location>
        <position position="34"/>
    </location>
</feature>
<accession>A0A0F9AQR4</accession>
<sequence length="34" mass="3979">MLETNRHPNIEILSYSEVINVDGYIGNFRVTVKR</sequence>
<organism evidence="1">
    <name type="scientific">marine sediment metagenome</name>
    <dbReference type="NCBI Taxonomy" id="412755"/>
    <lineage>
        <taxon>unclassified sequences</taxon>
        <taxon>metagenomes</taxon>
        <taxon>ecological metagenomes</taxon>
    </lineage>
</organism>
<name>A0A0F9AQR4_9ZZZZ</name>
<gene>
    <name evidence="1" type="ORF">LCGC14_2542630</name>
</gene>
<reference evidence="1" key="1">
    <citation type="journal article" date="2015" name="Nature">
        <title>Complex archaea that bridge the gap between prokaryotes and eukaryotes.</title>
        <authorList>
            <person name="Spang A."/>
            <person name="Saw J.H."/>
            <person name="Jorgensen S.L."/>
            <person name="Zaremba-Niedzwiedzka K."/>
            <person name="Martijn J."/>
            <person name="Lind A.E."/>
            <person name="van Eijk R."/>
            <person name="Schleper C."/>
            <person name="Guy L."/>
            <person name="Ettema T.J."/>
        </authorList>
    </citation>
    <scope>NUCLEOTIDE SEQUENCE</scope>
</reference>
<dbReference type="EMBL" id="LAZR01041530">
    <property type="protein sequence ID" value="KKL11750.1"/>
    <property type="molecule type" value="Genomic_DNA"/>
</dbReference>